<dbReference type="AlphaFoldDB" id="H7FT15"/>
<organism evidence="1 2">
    <name type="scientific">Flavobacterium frigoris (strain PS1)</name>
    <dbReference type="NCBI Taxonomy" id="1086011"/>
    <lineage>
        <taxon>Bacteria</taxon>
        <taxon>Pseudomonadati</taxon>
        <taxon>Bacteroidota</taxon>
        <taxon>Flavobacteriia</taxon>
        <taxon>Flavobacteriales</taxon>
        <taxon>Flavobacteriaceae</taxon>
        <taxon>Flavobacterium</taxon>
    </lineage>
</organism>
<evidence type="ECO:0000313" key="2">
    <source>
        <dbReference type="Proteomes" id="UP000005566"/>
    </source>
</evidence>
<name>H7FT15_FLAFP</name>
<dbReference type="EMBL" id="AHKF01000018">
    <property type="protein sequence ID" value="EIA08712.1"/>
    <property type="molecule type" value="Genomic_DNA"/>
</dbReference>
<evidence type="ECO:0000313" key="1">
    <source>
        <dbReference type="EMBL" id="EIA08712.1"/>
    </source>
</evidence>
<protein>
    <submittedName>
        <fullName evidence="1">Uncharacterized protein</fullName>
    </submittedName>
</protein>
<sequence length="43" mass="5316">MFKDIHLVQLSQSNSQKIEIVYLHEFQEYLNYFNYNQIQTSNF</sequence>
<dbReference type="Proteomes" id="UP000005566">
    <property type="component" value="Unassembled WGS sequence"/>
</dbReference>
<keyword evidence="2" id="KW-1185">Reference proteome</keyword>
<reference evidence="1 2" key="1">
    <citation type="journal article" date="2014" name="Acta Crystallogr. D">
        <title>Structure-based characterization and antifreeze properties of a hyperactive ice-binding protein from the Antarctic bacterium Flavobacterium frigoris PS1.</title>
        <authorList>
            <person name="Do H."/>
            <person name="Kim S.J."/>
            <person name="Kim H.J."/>
            <person name="Lee J.H."/>
        </authorList>
    </citation>
    <scope>NUCLEOTIDE SEQUENCE [LARGE SCALE GENOMIC DNA]</scope>
    <source>
        <strain evidence="1 2">PS1</strain>
    </source>
</reference>
<accession>H7FT15</accession>
<dbReference type="PATRIC" id="fig|1086011.3.peg.2383"/>
<gene>
    <name evidence="1" type="ORF">HJ01_02434</name>
</gene>
<proteinExistence type="predicted"/>
<comment type="caution">
    <text evidence="1">The sequence shown here is derived from an EMBL/GenBank/DDBJ whole genome shotgun (WGS) entry which is preliminary data.</text>
</comment>